<evidence type="ECO:0000259" key="11">
    <source>
        <dbReference type="PROSITE" id="PS51004"/>
    </source>
</evidence>
<keyword evidence="8" id="KW-0325">Glycoprotein</keyword>
<dbReference type="InterPro" id="IPR027231">
    <property type="entry name" value="Semaphorin"/>
</dbReference>
<dbReference type="Proteomes" id="UP000030746">
    <property type="component" value="Unassembled WGS sequence"/>
</dbReference>
<evidence type="ECO:0000256" key="1">
    <source>
        <dbReference type="ARBA" id="ARBA00004613"/>
    </source>
</evidence>
<keyword evidence="5" id="KW-0221">Differentiation</keyword>
<dbReference type="PANTHER" id="PTHR11036">
    <property type="entry name" value="SEMAPHORIN"/>
    <property type="match status" value="1"/>
</dbReference>
<comment type="subcellular location">
    <subcellularLocation>
        <location evidence="1">Secreted</location>
    </subcellularLocation>
</comment>
<dbReference type="SUPFAM" id="SSF103575">
    <property type="entry name" value="Plexin repeat"/>
    <property type="match status" value="1"/>
</dbReference>
<dbReference type="OMA" id="LCRWIQP"/>
<dbReference type="GO" id="GO:0045499">
    <property type="term" value="F:chemorepellent activity"/>
    <property type="evidence" value="ECO:0007669"/>
    <property type="project" value="TreeGrafter"/>
</dbReference>
<evidence type="ECO:0000256" key="7">
    <source>
        <dbReference type="ARBA" id="ARBA00023157"/>
    </source>
</evidence>
<dbReference type="GO" id="GO:0071526">
    <property type="term" value="P:semaphorin-plexin signaling pathway"/>
    <property type="evidence" value="ECO:0007669"/>
    <property type="project" value="TreeGrafter"/>
</dbReference>
<dbReference type="Pfam" id="PF01403">
    <property type="entry name" value="Sema"/>
    <property type="match status" value="1"/>
</dbReference>
<evidence type="ECO:0000256" key="10">
    <source>
        <dbReference type="PROSITE-ProRule" id="PRU00352"/>
    </source>
</evidence>
<evidence type="ECO:0000256" key="8">
    <source>
        <dbReference type="ARBA" id="ARBA00023180"/>
    </source>
</evidence>
<accession>V3ZBI4</accession>
<dbReference type="PANTHER" id="PTHR11036:SF127">
    <property type="entry name" value="SEMAPHORIN-1A"/>
    <property type="match status" value="1"/>
</dbReference>
<dbReference type="CTD" id="20232576"/>
<dbReference type="AlphaFoldDB" id="V3ZBI4"/>
<dbReference type="InterPro" id="IPR036352">
    <property type="entry name" value="Semap_dom_sf"/>
</dbReference>
<dbReference type="Gene3D" id="2.130.10.10">
    <property type="entry name" value="YVTN repeat-like/Quinoprotein amine dehydrogenase"/>
    <property type="match status" value="1"/>
</dbReference>
<dbReference type="Gene3D" id="3.30.1680.10">
    <property type="entry name" value="ligand-binding face of the semaphorins, domain 2"/>
    <property type="match status" value="1"/>
</dbReference>
<keyword evidence="4" id="KW-0732">Signal</keyword>
<evidence type="ECO:0000313" key="12">
    <source>
        <dbReference type="EMBL" id="ESO88363.1"/>
    </source>
</evidence>
<keyword evidence="13" id="KW-1185">Reference proteome</keyword>
<keyword evidence="3" id="KW-0964">Secreted</keyword>
<dbReference type="OrthoDB" id="9988752at2759"/>
<dbReference type="FunFam" id="2.130.10.10:FF:000369">
    <property type="entry name" value="semaphorin-2A isoform X1"/>
    <property type="match status" value="1"/>
</dbReference>
<dbReference type="HOGENOM" id="CLU_009051_7_2_1"/>
<feature type="domain" description="Sema" evidence="11">
    <location>
        <begin position="1"/>
        <end position="391"/>
    </location>
</feature>
<keyword evidence="2" id="KW-0217">Developmental protein</keyword>
<dbReference type="InterPro" id="IPR001627">
    <property type="entry name" value="Semap_dom"/>
</dbReference>
<dbReference type="GO" id="GO:0005576">
    <property type="term" value="C:extracellular region"/>
    <property type="evidence" value="ECO:0007669"/>
    <property type="project" value="UniProtKB-SubCell"/>
</dbReference>
<dbReference type="GO" id="GO:0030215">
    <property type="term" value="F:semaphorin receptor binding"/>
    <property type="evidence" value="ECO:0007669"/>
    <property type="project" value="InterPro"/>
</dbReference>
<evidence type="ECO:0000313" key="13">
    <source>
        <dbReference type="Proteomes" id="UP000030746"/>
    </source>
</evidence>
<dbReference type="GO" id="GO:0007411">
    <property type="term" value="P:axon guidance"/>
    <property type="evidence" value="ECO:0007669"/>
    <property type="project" value="TreeGrafter"/>
</dbReference>
<keyword evidence="7" id="KW-1015">Disulfide bond</keyword>
<reference evidence="12 13" key="1">
    <citation type="journal article" date="2013" name="Nature">
        <title>Insights into bilaterian evolution from three spiralian genomes.</title>
        <authorList>
            <person name="Simakov O."/>
            <person name="Marletaz F."/>
            <person name="Cho S.J."/>
            <person name="Edsinger-Gonzales E."/>
            <person name="Havlak P."/>
            <person name="Hellsten U."/>
            <person name="Kuo D.H."/>
            <person name="Larsson T."/>
            <person name="Lv J."/>
            <person name="Arendt D."/>
            <person name="Savage R."/>
            <person name="Osoegawa K."/>
            <person name="de Jong P."/>
            <person name="Grimwood J."/>
            <person name="Chapman J.A."/>
            <person name="Shapiro H."/>
            <person name="Aerts A."/>
            <person name="Otillar R.P."/>
            <person name="Terry A.Y."/>
            <person name="Boore J.L."/>
            <person name="Grigoriev I.V."/>
            <person name="Lindberg D.R."/>
            <person name="Seaver E.C."/>
            <person name="Weisblat D.A."/>
            <person name="Putnam N.H."/>
            <person name="Rokhsar D.S."/>
        </authorList>
    </citation>
    <scope>NUCLEOTIDE SEQUENCE [LARGE SCALE GENOMIC DNA]</scope>
</reference>
<dbReference type="RefSeq" id="XP_009061069.1">
    <property type="nucleotide sequence ID" value="XM_009062821.1"/>
</dbReference>
<evidence type="ECO:0000256" key="4">
    <source>
        <dbReference type="ARBA" id="ARBA00022729"/>
    </source>
</evidence>
<dbReference type="GO" id="GO:0005886">
    <property type="term" value="C:plasma membrane"/>
    <property type="evidence" value="ECO:0007669"/>
    <property type="project" value="TreeGrafter"/>
</dbReference>
<evidence type="ECO:0000256" key="2">
    <source>
        <dbReference type="ARBA" id="ARBA00022473"/>
    </source>
</evidence>
<dbReference type="EMBL" id="KB202719">
    <property type="protein sequence ID" value="ESO88363.1"/>
    <property type="molecule type" value="Genomic_DNA"/>
</dbReference>
<evidence type="ECO:0000256" key="9">
    <source>
        <dbReference type="ARBA" id="ARBA00074148"/>
    </source>
</evidence>
<evidence type="ECO:0000256" key="6">
    <source>
        <dbReference type="ARBA" id="ARBA00022902"/>
    </source>
</evidence>
<dbReference type="InterPro" id="IPR015943">
    <property type="entry name" value="WD40/YVTN_repeat-like_dom_sf"/>
</dbReference>
<gene>
    <name evidence="12" type="ORF">LOTGIDRAFT_126264</name>
</gene>
<evidence type="ECO:0000256" key="3">
    <source>
        <dbReference type="ARBA" id="ARBA00022525"/>
    </source>
</evidence>
<comment type="caution">
    <text evidence="10">Lacks conserved residue(s) required for the propagation of feature annotation.</text>
</comment>
<evidence type="ECO:0000256" key="5">
    <source>
        <dbReference type="ARBA" id="ARBA00022782"/>
    </source>
</evidence>
<name>V3ZBI4_LOTGI</name>
<dbReference type="GO" id="GO:0030335">
    <property type="term" value="P:positive regulation of cell migration"/>
    <property type="evidence" value="ECO:0007669"/>
    <property type="project" value="TreeGrafter"/>
</dbReference>
<dbReference type="STRING" id="225164.V3ZBI4"/>
<sequence length="435" mass="48986">MPDCQSHVKFIATNISSPNTLFVCATGAYSPKSYQINIQYNKLSIQSEVSGIGMCPYDPFDNATAVLVENDNPGNVAALYSGTVTDFIKADPLIFRPALYHRNGAQSAAYVRTLRNDPKWLNEPQFVGSFDVGQQVYFFLREVALEYQNCGKKIYSRIARICKNDRGGKAVLNNVWTSFQKARLNCSIPGEYPYYFDEIQDVYTVDGLTFYGLFTTNINGLTASAICAFSVTEIEKAFNGPFKDQYHNKGNWLPVPETDVPYPRPGNCSIQDSRSLPDRVINFVKDRPLMDKAVNQQFGRPIFYKGNCLMLRLAVEANVSGNGEMVFYTASNTGLVYKIFVKPSQSVLEAPKSILSTTYNPFEQPTPVWSMSLHNEYVYLGTDTSVVQLNVLTCDRYSKIDLCIFDPYCGWNEIKNECVAIKDKNTQRYAVIFVN</sequence>
<dbReference type="SUPFAM" id="SSF101912">
    <property type="entry name" value="Sema domain"/>
    <property type="match status" value="1"/>
</dbReference>
<keyword evidence="6" id="KW-0524">Neurogenesis</keyword>
<dbReference type="KEGG" id="lgi:LOTGIDRAFT_126264"/>
<dbReference type="GeneID" id="20232576"/>
<proteinExistence type="predicted"/>
<dbReference type="SMART" id="SM00630">
    <property type="entry name" value="Sema"/>
    <property type="match status" value="1"/>
</dbReference>
<protein>
    <recommendedName>
        <fullName evidence="9">Semaphorin-2A</fullName>
    </recommendedName>
</protein>
<organism evidence="12 13">
    <name type="scientific">Lottia gigantea</name>
    <name type="common">Giant owl limpet</name>
    <dbReference type="NCBI Taxonomy" id="225164"/>
    <lineage>
        <taxon>Eukaryota</taxon>
        <taxon>Metazoa</taxon>
        <taxon>Spiralia</taxon>
        <taxon>Lophotrochozoa</taxon>
        <taxon>Mollusca</taxon>
        <taxon>Gastropoda</taxon>
        <taxon>Patellogastropoda</taxon>
        <taxon>Lottioidea</taxon>
        <taxon>Lottiidae</taxon>
        <taxon>Lottia</taxon>
    </lineage>
</organism>
<dbReference type="PROSITE" id="PS51004">
    <property type="entry name" value="SEMA"/>
    <property type="match status" value="1"/>
</dbReference>